<dbReference type="PROSITE" id="PS51192">
    <property type="entry name" value="HELICASE_ATP_BIND_1"/>
    <property type="match status" value="1"/>
</dbReference>
<dbReference type="PANTHER" id="PTHR14074">
    <property type="entry name" value="HELICASE WITH DEATH DOMAIN-RELATED"/>
    <property type="match status" value="1"/>
</dbReference>
<sequence length="1011" mass="113914">MALNGGEPTQQRHNDKKLIEVFACRLVDDLSPDNILPHLTCLTSGEKQRIQNAQDQHNDQKATEILLQCIIDSDEQGAFAEFMNALKNTQGCEHLADLMIGDKEVKCMHPQQNLLSALAPTLVRDIDARTLCEKIPCLNEMDEQQIKNDYDQHGAQRAATTLLYRVVKRGPTWFDELLAALKEDSKHLYDVILGTSSSSNADDNNDDDDEIKAEKELNAGIAAADKIGRSNPIAGDNASSSGNVSNDLNRASADAIELVTGANNAEKCQTIDEDTNVITNNVQCESNTKLMVTLNVDETDTDKMNAAENAESSDKVDEPEEDIVIELRPYQAELVKPSIFGHNVIVSAPTGSGKTRIAAFITLNHLKQRENAKVLLLVNKVPLVEQHYKKEFKLLTSKYKVSKICGESAARVSLKHLVEKNDVVILTAQILENALNNGEDNEKLELTDFSLLIFDECHHTQKGEVYNNIMHEYLKLKIEEKVYQLPQILGLTASLGVGGARTEYKAVTHILQICANLDCMDLRTVQAETKGLEEHNKKPHKVVEVVADREKDPFGDELKKMMKKIHSLIDDKDVESDKCDLGTQVYEQWVTGLGTTAVKKQDRKLRTCAEHLRKYNDALLINDSVRMEDALNYLQEFYDDEERREKGFDSTDKELLSIFEEHYYNLVKISKKKMFENPKLKRLQSQLEKEYSTKEGSRGIIFTKTRESTKALVSWIKNTPDLNFLKVDRLTGTGPNSTSKSMTQKDQQDIILKFHKGDLNCLVATTVAEEGLDIPECNVVIRYNLVTNEIAMVQARGRARAKDSTYTLVAGENSGAAVREQTNEYKESLEKKAIATIQRMSKEDFRKQVKKVQVATLNERKMKANVVVQRRQLVTADRASLFCRKCSVVACNAKELRKIENMHHVNPEDEFKEKYKLEEYPESIEFANIENVGKLLCGSCNKNWGTMIVYDGARLPCISIKNFGLKFNTGVILAPKKWKDVPFEIPALDFTEYLEKILNIGAVSMKEVDDL</sequence>
<keyword evidence="5" id="KW-1017">Isopeptide bond</keyword>
<dbReference type="InterPro" id="IPR011029">
    <property type="entry name" value="DEATH-like_dom_sf"/>
</dbReference>
<keyword evidence="13" id="KW-0862">Zinc</keyword>
<keyword evidence="11" id="KW-0378">Hydrolase</keyword>
<dbReference type="Pfam" id="PF16739">
    <property type="entry name" value="CARD_2"/>
    <property type="match status" value="2"/>
</dbReference>
<dbReference type="InterPro" id="IPR021673">
    <property type="entry name" value="RLR_CTR"/>
</dbReference>
<keyword evidence="14" id="KW-0067">ATP-binding</keyword>
<evidence type="ECO:0000256" key="13">
    <source>
        <dbReference type="ARBA" id="ARBA00022833"/>
    </source>
</evidence>
<evidence type="ECO:0000256" key="19">
    <source>
        <dbReference type="ARBA" id="ARBA00049390"/>
    </source>
</evidence>
<reference evidence="25" key="1">
    <citation type="submission" date="2025-08" db="UniProtKB">
        <authorList>
            <consortium name="RefSeq"/>
        </authorList>
    </citation>
    <scope>IDENTIFICATION</scope>
    <source>
        <tissue evidence="25">Testes</tissue>
    </source>
</reference>
<evidence type="ECO:0000256" key="20">
    <source>
        <dbReference type="SAM" id="MobiDB-lite"/>
    </source>
</evidence>
<comment type="catalytic activity">
    <reaction evidence="19">
        <text>ATP + H2O = ADP + phosphate + H(+)</text>
        <dbReference type="Rhea" id="RHEA:13065"/>
        <dbReference type="ChEBI" id="CHEBI:15377"/>
        <dbReference type="ChEBI" id="CHEBI:15378"/>
        <dbReference type="ChEBI" id="CHEBI:30616"/>
        <dbReference type="ChEBI" id="CHEBI:43474"/>
        <dbReference type="ChEBI" id="CHEBI:456216"/>
        <dbReference type="EC" id="3.6.4.13"/>
    </reaction>
    <physiologicalReaction direction="left-to-right" evidence="19">
        <dbReference type="Rhea" id="RHEA:13066"/>
    </physiologicalReaction>
</comment>
<organism evidence="24 25">
    <name type="scientific">Saccoglossus kowalevskii</name>
    <name type="common">Acorn worm</name>
    <dbReference type="NCBI Taxonomy" id="10224"/>
    <lineage>
        <taxon>Eukaryota</taxon>
        <taxon>Metazoa</taxon>
        <taxon>Hemichordata</taxon>
        <taxon>Enteropneusta</taxon>
        <taxon>Harrimaniidae</taxon>
        <taxon>Saccoglossus</taxon>
    </lineage>
</organism>
<evidence type="ECO:0000256" key="14">
    <source>
        <dbReference type="ARBA" id="ARBA00022840"/>
    </source>
</evidence>
<evidence type="ECO:0000256" key="9">
    <source>
        <dbReference type="ARBA" id="ARBA00022737"/>
    </source>
</evidence>
<dbReference type="InterPro" id="IPR041204">
    <property type="entry name" value="RIG-I-like_C"/>
</dbReference>
<feature type="domain" description="Helicase ATP-binding" evidence="21">
    <location>
        <begin position="335"/>
        <end position="513"/>
    </location>
</feature>
<keyword evidence="24" id="KW-1185">Reference proteome</keyword>
<evidence type="ECO:0000256" key="11">
    <source>
        <dbReference type="ARBA" id="ARBA00022801"/>
    </source>
</evidence>
<name>A0ABM0MLY6_SACKO</name>
<dbReference type="Proteomes" id="UP000694865">
    <property type="component" value="Unplaced"/>
</dbReference>
<dbReference type="InterPro" id="IPR031964">
    <property type="entry name" value="CARD_dom"/>
</dbReference>
<dbReference type="RefSeq" id="XP_006821027.1">
    <property type="nucleotide sequence ID" value="XM_006820964.1"/>
</dbReference>
<dbReference type="InterPro" id="IPR001650">
    <property type="entry name" value="Helicase_C-like"/>
</dbReference>
<dbReference type="InterPro" id="IPR027417">
    <property type="entry name" value="P-loop_NTPase"/>
</dbReference>
<dbReference type="CDD" id="cd18802">
    <property type="entry name" value="SF2_C_dicer"/>
    <property type="match status" value="1"/>
</dbReference>
<evidence type="ECO:0000256" key="18">
    <source>
        <dbReference type="ARBA" id="ARBA00023118"/>
    </source>
</evidence>
<feature type="domain" description="RLR CTR" evidence="23">
    <location>
        <begin position="869"/>
        <end position="995"/>
    </location>
</feature>
<evidence type="ECO:0000259" key="21">
    <source>
        <dbReference type="PROSITE" id="PS51192"/>
    </source>
</evidence>
<proteinExistence type="inferred from homology"/>
<keyword evidence="7" id="KW-0399">Innate immunity</keyword>
<evidence type="ECO:0000256" key="1">
    <source>
        <dbReference type="ARBA" id="ARBA00004496"/>
    </source>
</evidence>
<evidence type="ECO:0000259" key="23">
    <source>
        <dbReference type="PROSITE" id="PS51789"/>
    </source>
</evidence>
<dbReference type="EC" id="3.6.4.13" evidence="3"/>
<dbReference type="Pfam" id="PF18119">
    <property type="entry name" value="RIG-I_C"/>
    <property type="match status" value="1"/>
</dbReference>
<dbReference type="Gene3D" id="1.20.1320.30">
    <property type="match status" value="1"/>
</dbReference>
<dbReference type="Gene3D" id="1.10.533.10">
    <property type="entry name" value="Death Domain, Fas"/>
    <property type="match status" value="2"/>
</dbReference>
<keyword evidence="6" id="KW-0597">Phosphoprotein</keyword>
<evidence type="ECO:0000256" key="10">
    <source>
        <dbReference type="ARBA" id="ARBA00022741"/>
    </source>
</evidence>
<dbReference type="SUPFAM" id="SSF52540">
    <property type="entry name" value="P-loop containing nucleoside triphosphate hydrolases"/>
    <property type="match status" value="1"/>
</dbReference>
<gene>
    <name evidence="25" type="primary">LOC100378083</name>
</gene>
<dbReference type="CDD" id="cd12090">
    <property type="entry name" value="MDA5_ID"/>
    <property type="match status" value="1"/>
</dbReference>
<keyword evidence="15" id="KW-0832">Ubl conjugation</keyword>
<accession>A0ABM0MLY6</accession>
<keyword evidence="16" id="KW-0391">Immunity</keyword>
<comment type="similarity">
    <text evidence="2">Belongs to the helicase family. RLR subfamily.</text>
</comment>
<evidence type="ECO:0000256" key="12">
    <source>
        <dbReference type="ARBA" id="ARBA00022806"/>
    </source>
</evidence>
<dbReference type="PROSITE" id="PS51194">
    <property type="entry name" value="HELICASE_CTER"/>
    <property type="match status" value="1"/>
</dbReference>
<evidence type="ECO:0000313" key="24">
    <source>
        <dbReference type="Proteomes" id="UP000694865"/>
    </source>
</evidence>
<evidence type="ECO:0000256" key="7">
    <source>
        <dbReference type="ARBA" id="ARBA00022588"/>
    </source>
</evidence>
<keyword evidence="12" id="KW-0347">Helicase</keyword>
<dbReference type="Pfam" id="PF00271">
    <property type="entry name" value="Helicase_C"/>
    <property type="match status" value="1"/>
</dbReference>
<dbReference type="PROSITE" id="PS51789">
    <property type="entry name" value="RLR_CTR"/>
    <property type="match status" value="1"/>
</dbReference>
<dbReference type="InterPro" id="IPR014001">
    <property type="entry name" value="Helicase_ATP-bd"/>
</dbReference>
<evidence type="ECO:0000256" key="8">
    <source>
        <dbReference type="ARBA" id="ARBA00022723"/>
    </source>
</evidence>
<dbReference type="Pfam" id="PF04851">
    <property type="entry name" value="ResIII"/>
    <property type="match status" value="1"/>
</dbReference>
<dbReference type="SMART" id="SM00490">
    <property type="entry name" value="HELICc"/>
    <property type="match status" value="1"/>
</dbReference>
<dbReference type="Gene3D" id="3.40.50.300">
    <property type="entry name" value="P-loop containing nucleotide triphosphate hydrolases"/>
    <property type="match status" value="2"/>
</dbReference>
<dbReference type="Gene3D" id="2.170.150.30">
    <property type="entry name" value="RIG-I-like receptor, C-terminal regulatory domain"/>
    <property type="match status" value="1"/>
</dbReference>
<keyword evidence="4" id="KW-0963">Cytoplasm</keyword>
<comment type="subcellular location">
    <subcellularLocation>
        <location evidence="1">Cytoplasm</location>
    </subcellularLocation>
</comment>
<keyword evidence="17" id="KW-0694">RNA-binding</keyword>
<evidence type="ECO:0000256" key="16">
    <source>
        <dbReference type="ARBA" id="ARBA00022859"/>
    </source>
</evidence>
<evidence type="ECO:0000259" key="22">
    <source>
        <dbReference type="PROSITE" id="PS51194"/>
    </source>
</evidence>
<keyword evidence="8" id="KW-0479">Metal-binding</keyword>
<evidence type="ECO:0000313" key="25">
    <source>
        <dbReference type="RefSeq" id="XP_006821027.1"/>
    </source>
</evidence>
<dbReference type="PANTHER" id="PTHR14074:SF37">
    <property type="entry name" value="INTERFERON-INDUCED HELICASE C DOMAIN-CONTAINING PROTEIN 1-LIKE"/>
    <property type="match status" value="1"/>
</dbReference>
<evidence type="ECO:0000256" key="2">
    <source>
        <dbReference type="ARBA" id="ARBA00006866"/>
    </source>
</evidence>
<feature type="domain" description="Helicase C-terminal" evidence="22">
    <location>
        <begin position="679"/>
        <end position="853"/>
    </location>
</feature>
<dbReference type="SUPFAM" id="SSF47986">
    <property type="entry name" value="DEATH domain"/>
    <property type="match status" value="1"/>
</dbReference>
<dbReference type="Pfam" id="PF11648">
    <property type="entry name" value="RIG-I_C-RD"/>
    <property type="match status" value="1"/>
</dbReference>
<evidence type="ECO:0000256" key="15">
    <source>
        <dbReference type="ARBA" id="ARBA00022843"/>
    </source>
</evidence>
<protein>
    <recommendedName>
        <fullName evidence="3">RNA helicase</fullName>
        <ecNumber evidence="3">3.6.4.13</ecNumber>
    </recommendedName>
</protein>
<feature type="region of interest" description="Disordered" evidence="20">
    <location>
        <begin position="228"/>
        <end position="247"/>
    </location>
</feature>
<dbReference type="GeneID" id="100378083"/>
<evidence type="ECO:0000256" key="6">
    <source>
        <dbReference type="ARBA" id="ARBA00022553"/>
    </source>
</evidence>
<dbReference type="CDD" id="cd15804">
    <property type="entry name" value="RLR_C"/>
    <property type="match status" value="1"/>
</dbReference>
<keyword evidence="10" id="KW-0547">Nucleotide-binding</keyword>
<dbReference type="InterPro" id="IPR051363">
    <property type="entry name" value="RLR_Helicase"/>
</dbReference>
<evidence type="ECO:0000256" key="3">
    <source>
        <dbReference type="ARBA" id="ARBA00012552"/>
    </source>
</evidence>
<dbReference type="InterPro" id="IPR006935">
    <property type="entry name" value="Helicase/UvrB_N"/>
</dbReference>
<feature type="compositionally biased region" description="Polar residues" evidence="20">
    <location>
        <begin position="237"/>
        <end position="247"/>
    </location>
</feature>
<evidence type="ECO:0000256" key="17">
    <source>
        <dbReference type="ARBA" id="ARBA00022884"/>
    </source>
</evidence>
<evidence type="ECO:0000256" key="4">
    <source>
        <dbReference type="ARBA" id="ARBA00022490"/>
    </source>
</evidence>
<dbReference type="SMART" id="SM00487">
    <property type="entry name" value="DEXDc"/>
    <property type="match status" value="1"/>
</dbReference>
<dbReference type="InterPro" id="IPR038557">
    <property type="entry name" value="RLR_C_sf"/>
</dbReference>
<evidence type="ECO:0000256" key="5">
    <source>
        <dbReference type="ARBA" id="ARBA00022499"/>
    </source>
</evidence>
<keyword evidence="9" id="KW-0677">Repeat</keyword>
<keyword evidence="18" id="KW-0051">Antiviral defense</keyword>